<evidence type="ECO:0000256" key="15">
    <source>
        <dbReference type="ARBA" id="ARBA00023170"/>
    </source>
</evidence>
<keyword evidence="15 23" id="KW-0675">Receptor</keyword>
<dbReference type="InterPro" id="IPR013210">
    <property type="entry name" value="LRR_N_plant-typ"/>
</dbReference>
<dbReference type="FunFam" id="1.10.510.10:FF:000453">
    <property type="entry name" value="LRR receptor-like serine/threonine-protein kinase HSL2"/>
    <property type="match status" value="1"/>
</dbReference>
<dbReference type="EMBL" id="MH176254">
    <property type="protein sequence ID" value="QAS62436.1"/>
    <property type="molecule type" value="mRNA"/>
</dbReference>
<comment type="catalytic activity">
    <reaction evidence="17">
        <text>L-threonyl-[protein] + ATP = O-phospho-L-threonyl-[protein] + ADP + H(+)</text>
        <dbReference type="Rhea" id="RHEA:46608"/>
        <dbReference type="Rhea" id="RHEA-COMP:11060"/>
        <dbReference type="Rhea" id="RHEA-COMP:11605"/>
        <dbReference type="ChEBI" id="CHEBI:15378"/>
        <dbReference type="ChEBI" id="CHEBI:30013"/>
        <dbReference type="ChEBI" id="CHEBI:30616"/>
        <dbReference type="ChEBI" id="CHEBI:61977"/>
        <dbReference type="ChEBI" id="CHEBI:456216"/>
        <dbReference type="EC" id="2.7.11.1"/>
    </reaction>
</comment>
<dbReference type="GO" id="GO:0004674">
    <property type="term" value="F:protein serine/threonine kinase activity"/>
    <property type="evidence" value="ECO:0007669"/>
    <property type="project" value="UniProtKB-KW"/>
</dbReference>
<keyword evidence="12 19" id="KW-0067">ATP-binding</keyword>
<organism evidence="23">
    <name type="scientific">Sedum alfredii</name>
    <dbReference type="NCBI Taxonomy" id="439688"/>
    <lineage>
        <taxon>Eukaryota</taxon>
        <taxon>Viridiplantae</taxon>
        <taxon>Streptophyta</taxon>
        <taxon>Embryophyta</taxon>
        <taxon>Tracheophyta</taxon>
        <taxon>Spermatophyta</taxon>
        <taxon>Magnoliopsida</taxon>
        <taxon>eudicotyledons</taxon>
        <taxon>Gunneridae</taxon>
        <taxon>Pentapetalae</taxon>
        <taxon>Saxifragales</taxon>
        <taxon>Crassulaceae</taxon>
        <taxon>Sedum</taxon>
    </lineage>
</organism>
<dbReference type="SUPFAM" id="SSF52058">
    <property type="entry name" value="L domain-like"/>
    <property type="match status" value="1"/>
</dbReference>
<dbReference type="PANTHER" id="PTHR45974">
    <property type="entry name" value="RECEPTOR-LIKE PROTEIN 55"/>
    <property type="match status" value="1"/>
</dbReference>
<keyword evidence="13 21" id="KW-1133">Transmembrane helix</keyword>
<reference evidence="23" key="1">
    <citation type="submission" date="2018-04" db="EMBL/GenBank/DDBJ databases">
        <title>Genome-wide analysis of LRR-RLK.</title>
        <authorList>
            <person name="Liu M."/>
        </authorList>
    </citation>
    <scope>NUCLEOTIDE SEQUENCE</scope>
</reference>
<evidence type="ECO:0000256" key="19">
    <source>
        <dbReference type="PROSITE-ProRule" id="PRU10141"/>
    </source>
</evidence>
<dbReference type="InterPro" id="IPR011009">
    <property type="entry name" value="Kinase-like_dom_sf"/>
</dbReference>
<evidence type="ECO:0000256" key="7">
    <source>
        <dbReference type="ARBA" id="ARBA00022692"/>
    </source>
</evidence>
<keyword evidence="10 19" id="KW-0547">Nucleotide-binding</keyword>
<dbReference type="Gene3D" id="3.30.200.20">
    <property type="entry name" value="Phosphorylase Kinase, domain 1"/>
    <property type="match status" value="1"/>
</dbReference>
<evidence type="ECO:0000256" key="14">
    <source>
        <dbReference type="ARBA" id="ARBA00023136"/>
    </source>
</evidence>
<protein>
    <recommendedName>
        <fullName evidence="3">non-specific serine/threonine protein kinase</fullName>
        <ecNumber evidence="3">2.7.11.1</ecNumber>
    </recommendedName>
</protein>
<keyword evidence="14 21" id="KW-0472">Membrane</keyword>
<accession>A0A410N687</accession>
<dbReference type="PANTHER" id="PTHR45974:SF134">
    <property type="entry name" value="OS01G0960400 PROTEIN"/>
    <property type="match status" value="1"/>
</dbReference>
<dbReference type="AlphaFoldDB" id="A0A410N687"/>
<keyword evidence="8" id="KW-0732">Signal</keyword>
<dbReference type="SMART" id="SM00369">
    <property type="entry name" value="LRR_TYP"/>
    <property type="match status" value="5"/>
</dbReference>
<evidence type="ECO:0000256" key="1">
    <source>
        <dbReference type="ARBA" id="ARBA00004479"/>
    </source>
</evidence>
<evidence type="ECO:0000256" key="20">
    <source>
        <dbReference type="SAM" id="MobiDB-lite"/>
    </source>
</evidence>
<dbReference type="SMART" id="SM00220">
    <property type="entry name" value="S_TKc"/>
    <property type="match status" value="1"/>
</dbReference>
<evidence type="ECO:0000259" key="22">
    <source>
        <dbReference type="PROSITE" id="PS50011"/>
    </source>
</evidence>
<comment type="subcellular location">
    <subcellularLocation>
        <location evidence="1">Membrane</location>
        <topology evidence="1">Single-pass type I membrane protein</topology>
    </subcellularLocation>
</comment>
<evidence type="ECO:0000256" key="11">
    <source>
        <dbReference type="ARBA" id="ARBA00022777"/>
    </source>
</evidence>
<dbReference type="InterPro" id="IPR008271">
    <property type="entry name" value="Ser/Thr_kinase_AS"/>
</dbReference>
<keyword evidence="7 21" id="KW-0812">Transmembrane</keyword>
<dbReference type="Gene3D" id="1.10.510.10">
    <property type="entry name" value="Transferase(Phosphotransferase) domain 1"/>
    <property type="match status" value="1"/>
</dbReference>
<evidence type="ECO:0000256" key="3">
    <source>
        <dbReference type="ARBA" id="ARBA00012513"/>
    </source>
</evidence>
<dbReference type="SUPFAM" id="SSF56112">
    <property type="entry name" value="Protein kinase-like (PK-like)"/>
    <property type="match status" value="1"/>
</dbReference>
<dbReference type="InterPro" id="IPR032675">
    <property type="entry name" value="LRR_dom_sf"/>
</dbReference>
<dbReference type="Pfam" id="PF08263">
    <property type="entry name" value="LRRNT_2"/>
    <property type="match status" value="1"/>
</dbReference>
<evidence type="ECO:0000256" key="4">
    <source>
        <dbReference type="ARBA" id="ARBA00022527"/>
    </source>
</evidence>
<evidence type="ECO:0000256" key="5">
    <source>
        <dbReference type="ARBA" id="ARBA00022614"/>
    </source>
</evidence>
<dbReference type="Pfam" id="PF00069">
    <property type="entry name" value="Pkinase"/>
    <property type="match status" value="1"/>
</dbReference>
<keyword evidence="16" id="KW-0325">Glycoprotein</keyword>
<evidence type="ECO:0000256" key="18">
    <source>
        <dbReference type="ARBA" id="ARBA00048679"/>
    </source>
</evidence>
<dbReference type="Gene3D" id="3.80.10.10">
    <property type="entry name" value="Ribonuclease Inhibitor"/>
    <property type="match status" value="2"/>
</dbReference>
<proteinExistence type="evidence at transcript level"/>
<feature type="binding site" evidence="19">
    <location>
        <position position="654"/>
    </location>
    <ligand>
        <name>ATP</name>
        <dbReference type="ChEBI" id="CHEBI:30616"/>
    </ligand>
</feature>
<keyword evidence="6" id="KW-0808">Transferase</keyword>
<dbReference type="EC" id="2.7.11.1" evidence="3"/>
<comment type="catalytic activity">
    <reaction evidence="18">
        <text>L-seryl-[protein] + ATP = O-phospho-L-seryl-[protein] + ADP + H(+)</text>
        <dbReference type="Rhea" id="RHEA:17989"/>
        <dbReference type="Rhea" id="RHEA-COMP:9863"/>
        <dbReference type="Rhea" id="RHEA-COMP:11604"/>
        <dbReference type="ChEBI" id="CHEBI:15378"/>
        <dbReference type="ChEBI" id="CHEBI:29999"/>
        <dbReference type="ChEBI" id="CHEBI:30616"/>
        <dbReference type="ChEBI" id="CHEBI:83421"/>
        <dbReference type="ChEBI" id="CHEBI:456216"/>
        <dbReference type="EC" id="2.7.11.1"/>
    </reaction>
</comment>
<name>A0A410N687_9MAGN</name>
<comment type="similarity">
    <text evidence="2">Belongs to the protein kinase superfamily. Ser/Thr protein kinase family.</text>
</comment>
<dbReference type="InterPro" id="IPR001611">
    <property type="entry name" value="Leu-rich_rpt"/>
</dbReference>
<evidence type="ECO:0000256" key="12">
    <source>
        <dbReference type="ARBA" id="ARBA00022840"/>
    </source>
</evidence>
<keyword evidence="11 23" id="KW-0418">Kinase</keyword>
<dbReference type="FunFam" id="3.80.10.10:FF:000387">
    <property type="entry name" value="Probable LRR receptor-like serine/threonine-protein kinase At1g06840"/>
    <property type="match status" value="1"/>
</dbReference>
<feature type="domain" description="Protein kinase" evidence="22">
    <location>
        <begin position="626"/>
        <end position="897"/>
    </location>
</feature>
<evidence type="ECO:0000256" key="13">
    <source>
        <dbReference type="ARBA" id="ARBA00022989"/>
    </source>
</evidence>
<keyword evidence="5" id="KW-0433">Leucine-rich repeat</keyword>
<dbReference type="GO" id="GO:0005524">
    <property type="term" value="F:ATP binding"/>
    <property type="evidence" value="ECO:0007669"/>
    <property type="project" value="UniProtKB-UniRule"/>
</dbReference>
<evidence type="ECO:0000313" key="23">
    <source>
        <dbReference type="EMBL" id="QAS62436.1"/>
    </source>
</evidence>
<sequence length="957" mass="106232">MSSKSRSSIYLVSLVFVVGFLWYGRIVGAQDITDPTEVVALRAIKNSLVDRNRNLSNWALGDPCSSNWTGVLCYDSVLVDGYLHVVELQLLNLNLSGTLSPELGRLTYMKRMNFMWNNISGSLPVEIGNITALELLLVNGNQLTGSLPESMGYLQLLRRIQIDQNQISGPIPLSFANLTKVKHFHMNNNSISGQLPPELSKLPELVHVLLDNNNLTGYLPPEFSQMPSLLILQLDYNNFEGTTIPESYANMTKLLKLSLRSCNLQGNLPNLSRIPQLGYLDLSSNQLNGSLPTDRFSLNITTINLSNNRFEGTIPTTFSGLPRLQKLILANNSLSGSVPSLIWQNRTFKANETLLMDFRNNMLSNISGDQNYAPNVTIWLEGNPLCSASNFLKFCGPSSPVEDHIENYLNFTECKQQSCPYPYEYAPATDCYCAAPLLIGYRLKSPGFSTFPPYRDNFQEYLSSGLTLKSNQLLLDSIRWEQGPRLRMQLKFFPIYNALSTTPNLFNTSELLRIIRNFTAWAIPDSDIFGPYELLNITLLSPYQGVVIFPPATPPGLSKGALAGIIIGAIAGAVMLSALVSLLIVRFYRKNLPAVFRKREFSRIHMKIDGVKAFTFQEMALATHNFDESTLVGQGGYGKVYRGVLSNGNVVAIKRAEEGSLQGEKEFLTEIHLLSRLHHRNLVSLVGYCDEESEQMLVYEFMPKGTLRDHLSIISEEPLNFETRITIALGAAKGLMYLHTEADPPVIHRDVKASNILLDDKFNAKVADFGLSRLAPVADLEGNVPGHVSTVVKGTLGYLDPEYFLTNKLTDKSDVYSFGIVLLELLTGMQPISHGKNIVREVNSAYQSGMVLTVVDQRMGSYPSECLDKFIDFALSCCQDNPDHRPSMTDVVRHLENVRHQIPVTDRTIPKSNREGTSGKDVTHLSSSSSSNSHPYASMDVSGSNLVSGVMPAIVPR</sequence>
<evidence type="ECO:0000256" key="16">
    <source>
        <dbReference type="ARBA" id="ARBA00023180"/>
    </source>
</evidence>
<dbReference type="CDD" id="cd14066">
    <property type="entry name" value="STKc_IRAK"/>
    <property type="match status" value="1"/>
</dbReference>
<keyword evidence="4" id="KW-0723">Serine/threonine-protein kinase</keyword>
<feature type="transmembrane region" description="Helical" evidence="21">
    <location>
        <begin position="561"/>
        <end position="588"/>
    </location>
</feature>
<feature type="compositionally biased region" description="Basic and acidic residues" evidence="20">
    <location>
        <begin position="908"/>
        <end position="923"/>
    </location>
</feature>
<dbReference type="PROSITE" id="PS00107">
    <property type="entry name" value="PROTEIN_KINASE_ATP"/>
    <property type="match status" value="1"/>
</dbReference>
<dbReference type="GO" id="GO:0016020">
    <property type="term" value="C:membrane"/>
    <property type="evidence" value="ECO:0007669"/>
    <property type="project" value="UniProtKB-SubCell"/>
</dbReference>
<dbReference type="PROSITE" id="PS50011">
    <property type="entry name" value="PROTEIN_KINASE_DOM"/>
    <property type="match status" value="1"/>
</dbReference>
<evidence type="ECO:0000256" key="10">
    <source>
        <dbReference type="ARBA" id="ARBA00022741"/>
    </source>
</evidence>
<dbReference type="FunFam" id="3.30.200.20:FF:000328">
    <property type="entry name" value="Leucine-rich repeat protein kinase family protein"/>
    <property type="match status" value="1"/>
</dbReference>
<dbReference type="InterPro" id="IPR003591">
    <property type="entry name" value="Leu-rich_rpt_typical-subtyp"/>
</dbReference>
<evidence type="ECO:0000256" key="21">
    <source>
        <dbReference type="SAM" id="Phobius"/>
    </source>
</evidence>
<feature type="region of interest" description="Disordered" evidence="20">
    <location>
        <begin position="904"/>
        <end position="942"/>
    </location>
</feature>
<evidence type="ECO:0000256" key="9">
    <source>
        <dbReference type="ARBA" id="ARBA00022737"/>
    </source>
</evidence>
<evidence type="ECO:0000256" key="6">
    <source>
        <dbReference type="ARBA" id="ARBA00022679"/>
    </source>
</evidence>
<dbReference type="InterPro" id="IPR017441">
    <property type="entry name" value="Protein_kinase_ATP_BS"/>
</dbReference>
<evidence type="ECO:0000256" key="17">
    <source>
        <dbReference type="ARBA" id="ARBA00047899"/>
    </source>
</evidence>
<dbReference type="Pfam" id="PF13855">
    <property type="entry name" value="LRR_8"/>
    <property type="match status" value="1"/>
</dbReference>
<evidence type="ECO:0000256" key="2">
    <source>
        <dbReference type="ARBA" id="ARBA00008684"/>
    </source>
</evidence>
<dbReference type="InterPro" id="IPR000719">
    <property type="entry name" value="Prot_kinase_dom"/>
</dbReference>
<keyword evidence="9" id="KW-0677">Repeat</keyword>
<evidence type="ECO:0000256" key="8">
    <source>
        <dbReference type="ARBA" id="ARBA00022729"/>
    </source>
</evidence>
<dbReference type="Pfam" id="PF00560">
    <property type="entry name" value="LRR_1"/>
    <property type="match status" value="2"/>
</dbReference>
<dbReference type="PROSITE" id="PS00108">
    <property type="entry name" value="PROTEIN_KINASE_ST"/>
    <property type="match status" value="1"/>
</dbReference>